<evidence type="ECO:0000256" key="1">
    <source>
        <dbReference type="ARBA" id="ARBA00004370"/>
    </source>
</evidence>
<proteinExistence type="inferred from homology"/>
<dbReference type="PRINTS" id="PR00811">
    <property type="entry name" value="BCTERIALGSPD"/>
</dbReference>
<evidence type="ECO:0000259" key="10">
    <source>
        <dbReference type="SMART" id="SM00965"/>
    </source>
</evidence>
<dbReference type="InterPro" id="IPR050810">
    <property type="entry name" value="Bact_Secretion_Sys_Channel"/>
</dbReference>
<dbReference type="GO" id="GO:0009306">
    <property type="term" value="P:protein secretion"/>
    <property type="evidence" value="ECO:0007669"/>
    <property type="project" value="InterPro"/>
</dbReference>
<dbReference type="EMBL" id="CP072943">
    <property type="protein sequence ID" value="QTX31253.1"/>
    <property type="molecule type" value="Genomic_DNA"/>
</dbReference>
<keyword evidence="5" id="KW-0998">Cell outer membrane</keyword>
<dbReference type="GO" id="GO:0009279">
    <property type="term" value="C:cell outer membrane"/>
    <property type="evidence" value="ECO:0007669"/>
    <property type="project" value="UniProtKB-SubCell"/>
</dbReference>
<keyword evidence="4" id="KW-0472">Membrane</keyword>
<dbReference type="PANTHER" id="PTHR30332:SF24">
    <property type="entry name" value="SECRETIN GSPD-RELATED"/>
    <property type="match status" value="1"/>
</dbReference>
<keyword evidence="3 9" id="KW-0732">Signal</keyword>
<dbReference type="PANTHER" id="PTHR30332">
    <property type="entry name" value="PROBABLE GENERAL SECRETION PATHWAY PROTEIN D"/>
    <property type="match status" value="1"/>
</dbReference>
<dbReference type="SMART" id="SM00965">
    <property type="entry name" value="STN"/>
    <property type="match status" value="1"/>
</dbReference>
<dbReference type="Pfam" id="PF03958">
    <property type="entry name" value="Secretin_N"/>
    <property type="match status" value="1"/>
</dbReference>
<dbReference type="InterPro" id="IPR011662">
    <property type="entry name" value="Secretin/TonB_short_N"/>
</dbReference>
<evidence type="ECO:0000256" key="9">
    <source>
        <dbReference type="SAM" id="SignalP"/>
    </source>
</evidence>
<dbReference type="InterPro" id="IPR004846">
    <property type="entry name" value="T2SS/T3SS_dom"/>
</dbReference>
<protein>
    <submittedName>
        <fullName evidence="11">Secretion protein</fullName>
    </submittedName>
</protein>
<comment type="similarity">
    <text evidence="6">Belongs to the bacterial secretin family.</text>
</comment>
<comment type="subcellular location">
    <subcellularLocation>
        <location evidence="7">Cell outer membrane</location>
    </subcellularLocation>
    <subcellularLocation>
        <location evidence="1">Membrane</location>
    </subcellularLocation>
</comment>
<dbReference type="KEGG" id="aram:KAR29_07540"/>
<reference evidence="12" key="1">
    <citation type="submission" date="2021-04" db="EMBL/GenBank/DDBJ databases">
        <title>A novel Synergistetes isolate from a pyrite-forming mixed culture.</title>
        <authorList>
            <person name="Bunk B."/>
            <person name="Sproer C."/>
            <person name="Spring S."/>
            <person name="Pester M."/>
        </authorList>
    </citation>
    <scope>NUCLEOTIDE SEQUENCE [LARGE SCALE GENOMIC DNA]</scope>
    <source>
        <strain evidence="12">J.5.4.2-T.3.5.2</strain>
    </source>
</reference>
<dbReference type="AlphaFoldDB" id="A0A9Q7ETU0"/>
<name>A0A9Q7ETU0_9BACT</name>
<sequence length="563" mass="60651">MKRLCRRVALSLLFLVALFPLHVAAAESPSASDPSVAGVEVNQIGATDLSLRLTGRRLPRPQLIADGGIVDFFLPEASIASGSWSRDYSFPLLRRVALSTEEGGLLMTLTTGEDVELVSIEGGDGSGTIEIRLRRRSSRPVPKESPAPVASPPPSTDPMAKTTPVSLELRGVDLRDVFRMLGKMVGKNLIVDPSVPGDAVTLSLKDVPLNQAFGYLMRMYGVSYALMGDTLVVGTPASLGQTMGMDQTRGFKIAYGDPQKIPGLLAGLANVDRVVVDERLRTVYVTGRPEQLREVEKVLRSIDHPGRQVMVQAKLLEVTEEGSKSLETTIEAVYKNWWLTFGSTGTLGGYVYTNNPDSYAPNADRTIEPYNISLGDIVDSTTKMLDVGIKAVVSRQEGKVLASPSVVTLDGVKASVKLIDKFIYQSGQDEAGNPSTESEEVGPTLEFTPLIGRDGNVRIELSIETGDVLNASAATEGKELPQTTKRSVKTSVIVRNGEPFVVGGLFKEQSSFSSWKIPVLGDIPLLGELFKGRSRSMSNSEVVMVVVPYILDISESAPEAVDL</sequence>
<evidence type="ECO:0000313" key="12">
    <source>
        <dbReference type="Proteomes" id="UP000671879"/>
    </source>
</evidence>
<dbReference type="Gene3D" id="3.30.1370.120">
    <property type="match status" value="1"/>
</dbReference>
<feature type="signal peptide" evidence="9">
    <location>
        <begin position="1"/>
        <end position="25"/>
    </location>
</feature>
<evidence type="ECO:0000256" key="8">
    <source>
        <dbReference type="SAM" id="MobiDB-lite"/>
    </source>
</evidence>
<feature type="compositionally biased region" description="Pro residues" evidence="8">
    <location>
        <begin position="143"/>
        <end position="156"/>
    </location>
</feature>
<dbReference type="RefSeq" id="WP_274372400.1">
    <property type="nucleotide sequence ID" value="NZ_CP072943.1"/>
</dbReference>
<evidence type="ECO:0000256" key="2">
    <source>
        <dbReference type="ARBA" id="ARBA00022448"/>
    </source>
</evidence>
<evidence type="ECO:0000256" key="5">
    <source>
        <dbReference type="ARBA" id="ARBA00023237"/>
    </source>
</evidence>
<accession>A0A9Q7ETU0</accession>
<dbReference type="GO" id="GO:0015627">
    <property type="term" value="C:type II protein secretion system complex"/>
    <property type="evidence" value="ECO:0007669"/>
    <property type="project" value="TreeGrafter"/>
</dbReference>
<feature type="domain" description="Secretin/TonB short N-terminal" evidence="10">
    <location>
        <begin position="187"/>
        <end position="236"/>
    </location>
</feature>
<feature type="chain" id="PRO_5040291396" evidence="9">
    <location>
        <begin position="26"/>
        <end position="563"/>
    </location>
</feature>
<dbReference type="InterPro" id="IPR001775">
    <property type="entry name" value="GspD/PilQ"/>
</dbReference>
<gene>
    <name evidence="11" type="ORF">KAR29_07540</name>
</gene>
<keyword evidence="12" id="KW-1185">Reference proteome</keyword>
<evidence type="ECO:0000256" key="3">
    <source>
        <dbReference type="ARBA" id="ARBA00022729"/>
    </source>
</evidence>
<dbReference type="InterPro" id="IPR005644">
    <property type="entry name" value="NolW-like"/>
</dbReference>
<dbReference type="Proteomes" id="UP000671879">
    <property type="component" value="Chromosome"/>
</dbReference>
<evidence type="ECO:0000313" key="11">
    <source>
        <dbReference type="EMBL" id="QTX31253.1"/>
    </source>
</evidence>
<keyword evidence="2 7" id="KW-0813">Transport</keyword>
<evidence type="ECO:0000256" key="7">
    <source>
        <dbReference type="RuleBase" id="RU004004"/>
    </source>
</evidence>
<dbReference type="Pfam" id="PF00263">
    <property type="entry name" value="Secretin"/>
    <property type="match status" value="1"/>
</dbReference>
<organism evidence="11 12">
    <name type="scientific">Aminithiophilus ramosus</name>
    <dbReference type="NCBI Taxonomy" id="3029084"/>
    <lineage>
        <taxon>Bacteria</taxon>
        <taxon>Thermotogati</taxon>
        <taxon>Synergistota</taxon>
        <taxon>Synergistia</taxon>
        <taxon>Synergistales</taxon>
        <taxon>Aminithiophilaceae</taxon>
        <taxon>Aminithiophilus</taxon>
    </lineage>
</organism>
<evidence type="ECO:0000256" key="4">
    <source>
        <dbReference type="ARBA" id="ARBA00023136"/>
    </source>
</evidence>
<evidence type="ECO:0000256" key="6">
    <source>
        <dbReference type="RuleBase" id="RU004003"/>
    </source>
</evidence>
<dbReference type="InterPro" id="IPR038591">
    <property type="entry name" value="NolW-like_sf"/>
</dbReference>
<dbReference type="Gene3D" id="3.30.1370.130">
    <property type="match status" value="1"/>
</dbReference>
<feature type="region of interest" description="Disordered" evidence="8">
    <location>
        <begin position="134"/>
        <end position="164"/>
    </location>
</feature>